<evidence type="ECO:0000313" key="12">
    <source>
        <dbReference type="Proteomes" id="UP001209878"/>
    </source>
</evidence>
<keyword evidence="3 7" id="KW-0371">Homeobox</keyword>
<dbReference type="FunFam" id="1.10.10.60:FF:000176">
    <property type="entry name" value="pancreas/duodenum homeobox protein 1"/>
    <property type="match status" value="1"/>
</dbReference>
<feature type="domain" description="Homeobox" evidence="10">
    <location>
        <begin position="141"/>
        <end position="201"/>
    </location>
</feature>
<dbReference type="AlphaFoldDB" id="A0AAD9KJW5"/>
<feature type="DNA-binding region" description="Homeobox" evidence="7">
    <location>
        <begin position="143"/>
        <end position="202"/>
    </location>
</feature>
<dbReference type="GO" id="GO:0045944">
    <property type="term" value="P:positive regulation of transcription by RNA polymerase II"/>
    <property type="evidence" value="ECO:0007669"/>
    <property type="project" value="UniProtKB-ARBA"/>
</dbReference>
<dbReference type="PANTHER" id="PTHR45664:SF12">
    <property type="entry name" value="PANCREAS_DUODENUM HOMEOBOX PROTEIN 1"/>
    <property type="match status" value="1"/>
</dbReference>
<accession>A0AAD9KJW5</accession>
<dbReference type="GO" id="GO:0048513">
    <property type="term" value="P:animal organ development"/>
    <property type="evidence" value="ECO:0007669"/>
    <property type="project" value="UniProtKB-ARBA"/>
</dbReference>
<sequence length="237" mass="27476">MVTQSFGPMAGTYESFDQAPQMSDLHYGFHRQSYVYLGDDPIHGGAACRDIEATLSHQYTSSSHVVAHDQMDRIQRSVTPQWSAPYQQVRLHMTGVRVDHCPVPVVRPAPRVVRFPWMKTTKSHAHQWKAHWAGANPDTFDEDKRTRTAYTRAQLLELEKEFHFNKYISRARRVELAGTLALTERHIKIWFQNRRMKWKKEESKQQSLPPTDNEHNVHLADNGNTNRGLDLESRSES</sequence>
<dbReference type="InterPro" id="IPR017995">
    <property type="entry name" value="Homeobox_antennapedia"/>
</dbReference>
<dbReference type="PROSITE" id="PS00027">
    <property type="entry name" value="HOMEOBOX_1"/>
    <property type="match status" value="1"/>
</dbReference>
<dbReference type="Pfam" id="PF00046">
    <property type="entry name" value="Homeodomain"/>
    <property type="match status" value="1"/>
</dbReference>
<evidence type="ECO:0000256" key="8">
    <source>
        <dbReference type="RuleBase" id="RU000682"/>
    </source>
</evidence>
<evidence type="ECO:0000256" key="1">
    <source>
        <dbReference type="ARBA" id="ARBA00022473"/>
    </source>
</evidence>
<dbReference type="SMART" id="SM00389">
    <property type="entry name" value="HOX"/>
    <property type="match status" value="1"/>
</dbReference>
<dbReference type="InterPro" id="IPR020479">
    <property type="entry name" value="HD_metazoa"/>
</dbReference>
<protein>
    <recommendedName>
        <fullName evidence="6">Pancreas/duodenum homeobox protein 1</fullName>
    </recommendedName>
</protein>
<comment type="caution">
    <text evidence="11">The sequence shown here is derived from an EMBL/GenBank/DDBJ whole genome shotgun (WGS) entry which is preliminary data.</text>
</comment>
<dbReference type="PRINTS" id="PR00025">
    <property type="entry name" value="ANTENNAPEDIA"/>
</dbReference>
<dbReference type="EMBL" id="JAODUO010000952">
    <property type="protein sequence ID" value="KAK2172535.1"/>
    <property type="molecule type" value="Genomic_DNA"/>
</dbReference>
<feature type="region of interest" description="Disordered" evidence="9">
    <location>
        <begin position="200"/>
        <end position="237"/>
    </location>
</feature>
<evidence type="ECO:0000256" key="6">
    <source>
        <dbReference type="ARBA" id="ARBA00040412"/>
    </source>
</evidence>
<evidence type="ECO:0000256" key="5">
    <source>
        <dbReference type="ARBA" id="ARBA00038297"/>
    </source>
</evidence>
<gene>
    <name evidence="11" type="ORF">NP493_952g01000</name>
</gene>
<dbReference type="GO" id="GO:0000981">
    <property type="term" value="F:DNA-binding transcription factor activity, RNA polymerase II-specific"/>
    <property type="evidence" value="ECO:0007669"/>
    <property type="project" value="InterPro"/>
</dbReference>
<dbReference type="Gene3D" id="1.10.10.60">
    <property type="entry name" value="Homeodomain-like"/>
    <property type="match status" value="1"/>
</dbReference>
<dbReference type="PROSITE" id="PS50071">
    <property type="entry name" value="HOMEOBOX_2"/>
    <property type="match status" value="1"/>
</dbReference>
<reference evidence="11" key="1">
    <citation type="journal article" date="2023" name="Mol. Biol. Evol.">
        <title>Third-Generation Sequencing Reveals the Adaptive Role of the Epigenome in Three Deep-Sea Polychaetes.</title>
        <authorList>
            <person name="Perez M."/>
            <person name="Aroh O."/>
            <person name="Sun Y."/>
            <person name="Lan Y."/>
            <person name="Juniper S.K."/>
            <person name="Young C.R."/>
            <person name="Angers B."/>
            <person name="Qian P.Y."/>
        </authorList>
    </citation>
    <scope>NUCLEOTIDE SEQUENCE</scope>
    <source>
        <strain evidence="11">R07B-5</strain>
    </source>
</reference>
<keyword evidence="1" id="KW-0217">Developmental protein</keyword>
<evidence type="ECO:0000256" key="7">
    <source>
        <dbReference type="PROSITE-ProRule" id="PRU00108"/>
    </source>
</evidence>
<comment type="similarity">
    <text evidence="5">Belongs to the Antp homeobox family. IPF1/XlHbox-8 subfamily.</text>
</comment>
<evidence type="ECO:0000256" key="4">
    <source>
        <dbReference type="ARBA" id="ARBA00023242"/>
    </source>
</evidence>
<dbReference type="InterPro" id="IPR001356">
    <property type="entry name" value="HD"/>
</dbReference>
<evidence type="ECO:0000256" key="9">
    <source>
        <dbReference type="SAM" id="MobiDB-lite"/>
    </source>
</evidence>
<dbReference type="PRINTS" id="PR00024">
    <property type="entry name" value="HOMEOBOX"/>
</dbReference>
<organism evidence="11 12">
    <name type="scientific">Ridgeia piscesae</name>
    <name type="common">Tubeworm</name>
    <dbReference type="NCBI Taxonomy" id="27915"/>
    <lineage>
        <taxon>Eukaryota</taxon>
        <taxon>Metazoa</taxon>
        <taxon>Spiralia</taxon>
        <taxon>Lophotrochozoa</taxon>
        <taxon>Annelida</taxon>
        <taxon>Polychaeta</taxon>
        <taxon>Sedentaria</taxon>
        <taxon>Canalipalpata</taxon>
        <taxon>Sabellida</taxon>
        <taxon>Siboglinidae</taxon>
        <taxon>Ridgeia</taxon>
    </lineage>
</organism>
<proteinExistence type="inferred from homology"/>
<evidence type="ECO:0000256" key="2">
    <source>
        <dbReference type="ARBA" id="ARBA00023125"/>
    </source>
</evidence>
<dbReference type="SUPFAM" id="SSF46689">
    <property type="entry name" value="Homeodomain-like"/>
    <property type="match status" value="1"/>
</dbReference>
<dbReference type="InterPro" id="IPR017970">
    <property type="entry name" value="Homeobox_CS"/>
</dbReference>
<dbReference type="Proteomes" id="UP001209878">
    <property type="component" value="Unassembled WGS sequence"/>
</dbReference>
<dbReference type="InterPro" id="IPR009057">
    <property type="entry name" value="Homeodomain-like_sf"/>
</dbReference>
<evidence type="ECO:0000256" key="3">
    <source>
        <dbReference type="ARBA" id="ARBA00023155"/>
    </source>
</evidence>
<keyword evidence="2 7" id="KW-0238">DNA-binding</keyword>
<evidence type="ECO:0000313" key="11">
    <source>
        <dbReference type="EMBL" id="KAK2172535.1"/>
    </source>
</evidence>
<keyword evidence="12" id="KW-1185">Reference proteome</keyword>
<dbReference type="CDD" id="cd00086">
    <property type="entry name" value="homeodomain"/>
    <property type="match status" value="1"/>
</dbReference>
<dbReference type="PANTHER" id="PTHR45664">
    <property type="entry name" value="PROTEIN ZERKNUELLT 1-RELATED"/>
    <property type="match status" value="1"/>
</dbReference>
<dbReference type="GO" id="GO:0005634">
    <property type="term" value="C:nucleus"/>
    <property type="evidence" value="ECO:0007669"/>
    <property type="project" value="UniProtKB-SubCell"/>
</dbReference>
<comment type="subcellular location">
    <subcellularLocation>
        <location evidence="7 8">Nucleus</location>
    </subcellularLocation>
</comment>
<dbReference type="GO" id="GO:0000978">
    <property type="term" value="F:RNA polymerase II cis-regulatory region sequence-specific DNA binding"/>
    <property type="evidence" value="ECO:0007669"/>
    <property type="project" value="TreeGrafter"/>
</dbReference>
<evidence type="ECO:0000259" key="10">
    <source>
        <dbReference type="PROSITE" id="PS50071"/>
    </source>
</evidence>
<keyword evidence="4 7" id="KW-0539">Nucleus</keyword>
<name>A0AAD9KJW5_RIDPI</name>